<evidence type="ECO:0008006" key="3">
    <source>
        <dbReference type="Google" id="ProtNLM"/>
    </source>
</evidence>
<organism evidence="1 2">
    <name type="scientific">Penicilliopsis zonata CBS 506.65</name>
    <dbReference type="NCBI Taxonomy" id="1073090"/>
    <lineage>
        <taxon>Eukaryota</taxon>
        <taxon>Fungi</taxon>
        <taxon>Dikarya</taxon>
        <taxon>Ascomycota</taxon>
        <taxon>Pezizomycotina</taxon>
        <taxon>Eurotiomycetes</taxon>
        <taxon>Eurotiomycetidae</taxon>
        <taxon>Eurotiales</taxon>
        <taxon>Aspergillaceae</taxon>
        <taxon>Penicilliopsis</taxon>
    </lineage>
</organism>
<dbReference type="VEuPathDB" id="FungiDB:ASPZODRAFT_159185"/>
<protein>
    <recommendedName>
        <fullName evidence="3">Velvet domain-containing protein</fullName>
    </recommendedName>
</protein>
<keyword evidence="2" id="KW-1185">Reference proteome</keyword>
<sequence length="172" mass="17960">MVQSTSSNGGTSSREFGLSFEISPPAAVRPRTPFTLPLIVAVRPVGNPSGGSIQQLVVNASLRNESGSASAPGLSGGLTSSVRSRQGNTISGFARFNSLTIQQPGRYRIRVMLGAASANGVVTKTYVDSGVINVHAAAGTQRPTAVEVGRLQRLVPENLDITTADITRWQNA</sequence>
<evidence type="ECO:0000313" key="1">
    <source>
        <dbReference type="EMBL" id="OJJ47269.1"/>
    </source>
</evidence>
<dbReference type="GeneID" id="34612849"/>
<dbReference type="RefSeq" id="XP_022581779.1">
    <property type="nucleotide sequence ID" value="XM_022726385.1"/>
</dbReference>
<proteinExistence type="predicted"/>
<name>A0A1L9SJ66_9EURO</name>
<dbReference type="Proteomes" id="UP000184188">
    <property type="component" value="Unassembled WGS sequence"/>
</dbReference>
<dbReference type="EMBL" id="KV878341">
    <property type="protein sequence ID" value="OJJ47269.1"/>
    <property type="molecule type" value="Genomic_DNA"/>
</dbReference>
<reference evidence="2" key="1">
    <citation type="journal article" date="2017" name="Genome Biol.">
        <title>Comparative genomics reveals high biological diversity and specific adaptations in the industrially and medically important fungal genus Aspergillus.</title>
        <authorList>
            <person name="de Vries R.P."/>
            <person name="Riley R."/>
            <person name="Wiebenga A."/>
            <person name="Aguilar-Osorio G."/>
            <person name="Amillis S."/>
            <person name="Uchima C.A."/>
            <person name="Anderluh G."/>
            <person name="Asadollahi M."/>
            <person name="Askin M."/>
            <person name="Barry K."/>
            <person name="Battaglia E."/>
            <person name="Bayram O."/>
            <person name="Benocci T."/>
            <person name="Braus-Stromeyer S.A."/>
            <person name="Caldana C."/>
            <person name="Canovas D."/>
            <person name="Cerqueira G.C."/>
            <person name="Chen F."/>
            <person name="Chen W."/>
            <person name="Choi C."/>
            <person name="Clum A."/>
            <person name="Dos Santos R.A."/>
            <person name="Damasio A.R."/>
            <person name="Diallinas G."/>
            <person name="Emri T."/>
            <person name="Fekete E."/>
            <person name="Flipphi M."/>
            <person name="Freyberg S."/>
            <person name="Gallo A."/>
            <person name="Gournas C."/>
            <person name="Habgood R."/>
            <person name="Hainaut M."/>
            <person name="Harispe M.L."/>
            <person name="Henrissat B."/>
            <person name="Hilden K.S."/>
            <person name="Hope R."/>
            <person name="Hossain A."/>
            <person name="Karabika E."/>
            <person name="Karaffa L."/>
            <person name="Karanyi Z."/>
            <person name="Krasevec N."/>
            <person name="Kuo A."/>
            <person name="Kusch H."/>
            <person name="LaButti K."/>
            <person name="Lagendijk E.L."/>
            <person name="Lapidus A."/>
            <person name="Levasseur A."/>
            <person name="Lindquist E."/>
            <person name="Lipzen A."/>
            <person name="Logrieco A.F."/>
            <person name="MacCabe A."/>
            <person name="Maekelae M.R."/>
            <person name="Malavazi I."/>
            <person name="Melin P."/>
            <person name="Meyer V."/>
            <person name="Mielnichuk N."/>
            <person name="Miskei M."/>
            <person name="Molnar A.P."/>
            <person name="Mule G."/>
            <person name="Ngan C.Y."/>
            <person name="Orejas M."/>
            <person name="Orosz E."/>
            <person name="Ouedraogo J.P."/>
            <person name="Overkamp K.M."/>
            <person name="Park H.-S."/>
            <person name="Perrone G."/>
            <person name="Piumi F."/>
            <person name="Punt P.J."/>
            <person name="Ram A.F."/>
            <person name="Ramon A."/>
            <person name="Rauscher S."/>
            <person name="Record E."/>
            <person name="Riano-Pachon D.M."/>
            <person name="Robert V."/>
            <person name="Roehrig J."/>
            <person name="Ruller R."/>
            <person name="Salamov A."/>
            <person name="Salih N.S."/>
            <person name="Samson R.A."/>
            <person name="Sandor E."/>
            <person name="Sanguinetti M."/>
            <person name="Schuetze T."/>
            <person name="Sepcic K."/>
            <person name="Shelest E."/>
            <person name="Sherlock G."/>
            <person name="Sophianopoulou V."/>
            <person name="Squina F.M."/>
            <person name="Sun H."/>
            <person name="Susca A."/>
            <person name="Todd R.B."/>
            <person name="Tsang A."/>
            <person name="Unkles S.E."/>
            <person name="van de Wiele N."/>
            <person name="van Rossen-Uffink D."/>
            <person name="Oliveira J.V."/>
            <person name="Vesth T.C."/>
            <person name="Visser J."/>
            <person name="Yu J.-H."/>
            <person name="Zhou M."/>
            <person name="Andersen M.R."/>
            <person name="Archer D.B."/>
            <person name="Baker S.E."/>
            <person name="Benoit I."/>
            <person name="Brakhage A.A."/>
            <person name="Braus G.H."/>
            <person name="Fischer R."/>
            <person name="Frisvad J.C."/>
            <person name="Goldman G.H."/>
            <person name="Houbraken J."/>
            <person name="Oakley B."/>
            <person name="Pocsi I."/>
            <person name="Scazzocchio C."/>
            <person name="Seiboth B."/>
            <person name="vanKuyk P.A."/>
            <person name="Wortman J."/>
            <person name="Dyer P.S."/>
            <person name="Grigoriev I.V."/>
        </authorList>
    </citation>
    <scope>NUCLEOTIDE SEQUENCE [LARGE SCALE GENOMIC DNA]</scope>
    <source>
        <strain evidence="2">CBS 506.65</strain>
    </source>
</reference>
<dbReference type="InterPro" id="IPR038491">
    <property type="entry name" value="Velvet_dom_sf"/>
</dbReference>
<accession>A0A1L9SJ66</accession>
<dbReference type="Gene3D" id="2.60.40.3960">
    <property type="entry name" value="Velvet domain"/>
    <property type="match status" value="1"/>
</dbReference>
<gene>
    <name evidence="1" type="ORF">ASPZODRAFT_159185</name>
</gene>
<dbReference type="OrthoDB" id="4493718at2759"/>
<dbReference type="AlphaFoldDB" id="A0A1L9SJ66"/>
<evidence type="ECO:0000313" key="2">
    <source>
        <dbReference type="Proteomes" id="UP000184188"/>
    </source>
</evidence>